<evidence type="ECO:0000256" key="4">
    <source>
        <dbReference type="ARBA" id="ARBA00022729"/>
    </source>
</evidence>
<dbReference type="PROSITE" id="PS50983">
    <property type="entry name" value="FE_B12_PBP"/>
    <property type="match status" value="1"/>
</dbReference>
<evidence type="ECO:0000259" key="6">
    <source>
        <dbReference type="PROSITE" id="PS50983"/>
    </source>
</evidence>
<accession>A0AA37UNN9</accession>
<comment type="caution">
    <text evidence="7">The sequence shown here is derived from an EMBL/GenBank/DDBJ whole genome shotgun (WGS) entry which is preliminary data.</text>
</comment>
<keyword evidence="4 5" id="KW-0732">Signal</keyword>
<sequence>MTNRIRSIAALGAIAALALTGCATTGPDAGGAAEPGAESVTIEHALGTAEIPADVERVVTLGWGSTEAVLALGIVPVGISYQSYGANEEGIEPWVVDELDALGGETTVLPNSQETPVEAIAALEPDLILATYSGVTQDEYDLLDAIAPTVAYPEKEWSTPWQEVITTAGTALQREDEADAIIDDISAELATVAEEHPQFAGKTIIAAADFEGAFYGYTPADPRVEVLFELGFENAPALEGFDPGDGSFFFTASNEQLDQLESDVLLLYFDDQATADTYLASSTAATLPQVAAGTVAPLVGASYVAAVSPPTALSVSWGLDALVDALEQAAPAA</sequence>
<comment type="similarity">
    <text evidence="2">Belongs to the bacterial solute-binding protein 8 family.</text>
</comment>
<reference evidence="7 8" key="1">
    <citation type="journal article" date="2014" name="Int. J. Syst. Evol. Microbiol.">
        <title>Complete genome sequence of Corynebacterium casei LMG S-19264T (=DSM 44701T), isolated from a smear-ripened cheese.</title>
        <authorList>
            <consortium name="US DOE Joint Genome Institute (JGI-PGF)"/>
            <person name="Walter F."/>
            <person name="Albersmeier A."/>
            <person name="Kalinowski J."/>
            <person name="Ruckert C."/>
        </authorList>
    </citation>
    <scope>NUCLEOTIDE SEQUENCE [LARGE SCALE GENOMIC DNA]</scope>
    <source>
        <strain evidence="7 8">NBRC 112289</strain>
    </source>
</reference>
<dbReference type="SUPFAM" id="SSF53807">
    <property type="entry name" value="Helical backbone' metal receptor"/>
    <property type="match status" value="1"/>
</dbReference>
<dbReference type="PROSITE" id="PS51257">
    <property type="entry name" value="PROKAR_LIPOPROTEIN"/>
    <property type="match status" value="1"/>
</dbReference>
<dbReference type="Proteomes" id="UP001157160">
    <property type="component" value="Unassembled WGS sequence"/>
</dbReference>
<dbReference type="GO" id="GO:1901678">
    <property type="term" value="P:iron coordination entity transport"/>
    <property type="evidence" value="ECO:0007669"/>
    <property type="project" value="UniProtKB-ARBA"/>
</dbReference>
<dbReference type="GO" id="GO:0030288">
    <property type="term" value="C:outer membrane-bounded periplasmic space"/>
    <property type="evidence" value="ECO:0007669"/>
    <property type="project" value="TreeGrafter"/>
</dbReference>
<evidence type="ECO:0000313" key="7">
    <source>
        <dbReference type="EMBL" id="GMA29375.1"/>
    </source>
</evidence>
<feature type="domain" description="Fe/B12 periplasmic-binding" evidence="6">
    <location>
        <begin position="57"/>
        <end position="330"/>
    </location>
</feature>
<feature type="chain" id="PRO_5041318464" evidence="5">
    <location>
        <begin position="26"/>
        <end position="333"/>
    </location>
</feature>
<evidence type="ECO:0000256" key="1">
    <source>
        <dbReference type="ARBA" id="ARBA00004196"/>
    </source>
</evidence>
<proteinExistence type="inferred from homology"/>
<evidence type="ECO:0000256" key="3">
    <source>
        <dbReference type="ARBA" id="ARBA00022448"/>
    </source>
</evidence>
<dbReference type="Gene3D" id="3.40.50.1980">
    <property type="entry name" value="Nitrogenase molybdenum iron protein domain"/>
    <property type="match status" value="2"/>
</dbReference>
<protein>
    <submittedName>
        <fullName evidence="7">Periplasmic binding protein</fullName>
    </submittedName>
</protein>
<dbReference type="InterPro" id="IPR051313">
    <property type="entry name" value="Bact_iron-sidero_bind"/>
</dbReference>
<dbReference type="EMBL" id="BSUL01000001">
    <property type="protein sequence ID" value="GMA29375.1"/>
    <property type="molecule type" value="Genomic_DNA"/>
</dbReference>
<dbReference type="RefSeq" id="WP_284233413.1">
    <property type="nucleotide sequence ID" value="NZ_BSUL01000001.1"/>
</dbReference>
<keyword evidence="8" id="KW-1185">Reference proteome</keyword>
<dbReference type="Pfam" id="PF01497">
    <property type="entry name" value="Peripla_BP_2"/>
    <property type="match status" value="1"/>
</dbReference>
<name>A0AA37UNN9_9MICO</name>
<dbReference type="PANTHER" id="PTHR30532:SF24">
    <property type="entry name" value="FERRIC ENTEROBACTIN-BINDING PERIPLASMIC PROTEIN FEPB"/>
    <property type="match status" value="1"/>
</dbReference>
<keyword evidence="3" id="KW-0813">Transport</keyword>
<dbReference type="PANTHER" id="PTHR30532">
    <property type="entry name" value="IRON III DICITRATE-BINDING PERIPLASMIC PROTEIN"/>
    <property type="match status" value="1"/>
</dbReference>
<evidence type="ECO:0000256" key="5">
    <source>
        <dbReference type="SAM" id="SignalP"/>
    </source>
</evidence>
<dbReference type="InterPro" id="IPR002491">
    <property type="entry name" value="ABC_transptr_periplasmic_BD"/>
</dbReference>
<feature type="signal peptide" evidence="5">
    <location>
        <begin position="1"/>
        <end position="25"/>
    </location>
</feature>
<organism evidence="7 8">
    <name type="scientific">Arenivirga flava</name>
    <dbReference type="NCBI Taxonomy" id="1930060"/>
    <lineage>
        <taxon>Bacteria</taxon>
        <taxon>Bacillati</taxon>
        <taxon>Actinomycetota</taxon>
        <taxon>Actinomycetes</taxon>
        <taxon>Micrococcales</taxon>
        <taxon>Microbacteriaceae</taxon>
        <taxon>Arenivirga</taxon>
    </lineage>
</organism>
<dbReference type="AlphaFoldDB" id="A0AA37UNN9"/>
<evidence type="ECO:0000313" key="8">
    <source>
        <dbReference type="Proteomes" id="UP001157160"/>
    </source>
</evidence>
<dbReference type="CDD" id="cd01146">
    <property type="entry name" value="FhuD"/>
    <property type="match status" value="1"/>
</dbReference>
<comment type="subcellular location">
    <subcellularLocation>
        <location evidence="1">Cell envelope</location>
    </subcellularLocation>
</comment>
<gene>
    <name evidence="7" type="ORF">GCM10025874_26280</name>
</gene>
<evidence type="ECO:0000256" key="2">
    <source>
        <dbReference type="ARBA" id="ARBA00008814"/>
    </source>
</evidence>